<evidence type="ECO:0000313" key="2">
    <source>
        <dbReference type="Proteomes" id="UP000252139"/>
    </source>
</evidence>
<accession>A0A367JZ95</accession>
<evidence type="ECO:0000313" key="1">
    <source>
        <dbReference type="EMBL" id="RCH94981.1"/>
    </source>
</evidence>
<reference evidence="1 2" key="1">
    <citation type="journal article" date="2018" name="G3 (Bethesda)">
        <title>Phylogenetic and Phylogenomic Definition of Rhizopus Species.</title>
        <authorList>
            <person name="Gryganskyi A.P."/>
            <person name="Golan J."/>
            <person name="Dolatabadi S."/>
            <person name="Mondo S."/>
            <person name="Robb S."/>
            <person name="Idnurm A."/>
            <person name="Muszewska A."/>
            <person name="Steczkiewicz K."/>
            <person name="Masonjones S."/>
            <person name="Liao H.L."/>
            <person name="Gajdeczka M.T."/>
            <person name="Anike F."/>
            <person name="Vuek A."/>
            <person name="Anishchenko I.M."/>
            <person name="Voigt K."/>
            <person name="de Hoog G.S."/>
            <person name="Smith M.E."/>
            <person name="Heitman J."/>
            <person name="Vilgalys R."/>
            <person name="Stajich J.E."/>
        </authorList>
    </citation>
    <scope>NUCLEOTIDE SEQUENCE [LARGE SCALE GENOMIC DNA]</scope>
    <source>
        <strain evidence="1 2">CBS 357.93</strain>
    </source>
</reference>
<dbReference type="EMBL" id="PJQL01000517">
    <property type="protein sequence ID" value="RCH94981.1"/>
    <property type="molecule type" value="Genomic_DNA"/>
</dbReference>
<name>A0A367JZ95_RHIAZ</name>
<protein>
    <submittedName>
        <fullName evidence="1">Uncharacterized protein</fullName>
    </submittedName>
</protein>
<dbReference type="Proteomes" id="UP000252139">
    <property type="component" value="Unassembled WGS sequence"/>
</dbReference>
<dbReference type="OrthoDB" id="5386199at2759"/>
<sequence>MTQAHAADLTNAMFLGESILRHMLTQTLFTAFAASGCSTGALTYLLSPYVNHIYLHSKNNAGITPDTVITIETLDILIRKRQTTVRLRELQPVYSTFLTWKVNPKVIQKEELSNQPKRIHQHRFWLDQRNGTGDREIMSKILRIVYDQRRI</sequence>
<proteinExistence type="predicted"/>
<keyword evidence="2" id="KW-1185">Reference proteome</keyword>
<comment type="caution">
    <text evidence="1">The sequence shown here is derived from an EMBL/GenBank/DDBJ whole genome shotgun (WGS) entry which is preliminary data.</text>
</comment>
<dbReference type="AlphaFoldDB" id="A0A367JZ95"/>
<organism evidence="1 2">
    <name type="scientific">Rhizopus azygosporus</name>
    <name type="common">Rhizopus microsporus var. azygosporus</name>
    <dbReference type="NCBI Taxonomy" id="86630"/>
    <lineage>
        <taxon>Eukaryota</taxon>
        <taxon>Fungi</taxon>
        <taxon>Fungi incertae sedis</taxon>
        <taxon>Mucoromycota</taxon>
        <taxon>Mucoromycotina</taxon>
        <taxon>Mucoromycetes</taxon>
        <taxon>Mucorales</taxon>
        <taxon>Mucorineae</taxon>
        <taxon>Rhizopodaceae</taxon>
        <taxon>Rhizopus</taxon>
    </lineage>
</organism>
<gene>
    <name evidence="1" type="ORF">CU097_011031</name>
</gene>